<dbReference type="RefSeq" id="XP_064071214.1">
    <property type="nucleotide sequence ID" value="XM_064215144.1"/>
</dbReference>
<dbReference type="Proteomes" id="UP001652626">
    <property type="component" value="Chromosome 6"/>
</dbReference>
<evidence type="ECO:0000313" key="1">
    <source>
        <dbReference type="Proteomes" id="UP001652626"/>
    </source>
</evidence>
<accession>A0ABM4AIT6</accession>
<sequence>MDKKEQNNIYPRSLREDASTLAYNVEKKNKVTTTLHSIPVLSDDYSMLSVFELLLTKTHENNMMNVLATKNFPIKREIKSEKNIENTSEDKNNFQVIDYANIDYNYNGTTTYEQNDHYVPEDTSFESLSNKISYNDYVNGFKYYLNRQKDPDDLRFSNFIRYQAHKHHKVDDIGKYILNKIPQLPTTRLKRKFVETETLDDQDISTKSEDSWFKKHFFIFLDKDTPKKFHSVQTVTFKDFDSHLNKITKNSKNSATDLFFE</sequence>
<name>A0ABM4AIT6_VANTA</name>
<reference evidence="2" key="1">
    <citation type="submission" date="2025-08" db="UniProtKB">
        <authorList>
            <consortium name="RefSeq"/>
        </authorList>
    </citation>
    <scope>IDENTIFICATION</scope>
    <source>
        <tissue evidence="2">Whole body</tissue>
    </source>
</reference>
<evidence type="ECO:0000313" key="2">
    <source>
        <dbReference type="RefSeq" id="XP_064071214.1"/>
    </source>
</evidence>
<proteinExistence type="predicted"/>
<keyword evidence="1" id="KW-1185">Reference proteome</keyword>
<protein>
    <submittedName>
        <fullName evidence="2">Uncharacterized protein LOC135193315</fullName>
    </submittedName>
</protein>
<organism evidence="1 2">
    <name type="scientific">Vanessa tameamea</name>
    <name type="common">Kamehameha butterfly</name>
    <dbReference type="NCBI Taxonomy" id="334116"/>
    <lineage>
        <taxon>Eukaryota</taxon>
        <taxon>Metazoa</taxon>
        <taxon>Ecdysozoa</taxon>
        <taxon>Arthropoda</taxon>
        <taxon>Hexapoda</taxon>
        <taxon>Insecta</taxon>
        <taxon>Pterygota</taxon>
        <taxon>Neoptera</taxon>
        <taxon>Endopterygota</taxon>
        <taxon>Lepidoptera</taxon>
        <taxon>Glossata</taxon>
        <taxon>Ditrysia</taxon>
        <taxon>Papilionoidea</taxon>
        <taxon>Nymphalidae</taxon>
        <taxon>Nymphalinae</taxon>
        <taxon>Vanessa</taxon>
    </lineage>
</organism>
<dbReference type="GeneID" id="135193315"/>
<gene>
    <name evidence="2" type="primary">LOC135193315</name>
</gene>